<proteinExistence type="predicted"/>
<organism evidence="1 2">
    <name type="scientific">Steinernema glaseri</name>
    <dbReference type="NCBI Taxonomy" id="37863"/>
    <lineage>
        <taxon>Eukaryota</taxon>
        <taxon>Metazoa</taxon>
        <taxon>Ecdysozoa</taxon>
        <taxon>Nematoda</taxon>
        <taxon>Chromadorea</taxon>
        <taxon>Rhabditida</taxon>
        <taxon>Tylenchina</taxon>
        <taxon>Panagrolaimomorpha</taxon>
        <taxon>Strongyloidoidea</taxon>
        <taxon>Steinernematidae</taxon>
        <taxon>Steinernema</taxon>
    </lineage>
</organism>
<evidence type="ECO:0000313" key="1">
    <source>
        <dbReference type="Proteomes" id="UP000095287"/>
    </source>
</evidence>
<protein>
    <submittedName>
        <fullName evidence="2">F-box domain-containing protein</fullName>
    </submittedName>
</protein>
<accession>A0A1I8ATC2</accession>
<dbReference type="AlphaFoldDB" id="A0A1I8ATC2"/>
<evidence type="ECO:0000313" key="2">
    <source>
        <dbReference type="WBParaSite" id="L893_g897.t1"/>
    </source>
</evidence>
<reference evidence="2" key="1">
    <citation type="submission" date="2016-11" db="UniProtKB">
        <authorList>
            <consortium name="WormBaseParasite"/>
        </authorList>
    </citation>
    <scope>IDENTIFICATION</scope>
</reference>
<dbReference type="WBParaSite" id="L893_g897.t1">
    <property type="protein sequence ID" value="L893_g897.t1"/>
    <property type="gene ID" value="L893_g897"/>
</dbReference>
<name>A0A1I8ATC2_9BILA</name>
<dbReference type="Proteomes" id="UP000095287">
    <property type="component" value="Unplaced"/>
</dbReference>
<keyword evidence="1" id="KW-1185">Reference proteome</keyword>
<sequence>MDAVPWKFVDSVIELFGRETLEGLAREVRHRHWKDVVDLHHRNRVYYTVNFRKDEGGIRHIFLNGYKVDLSINTRTIRENRRFMRIMGINDLTTAHRDLLSYFDEILEENWPQSTLDLLTKFLLRGRPGKRVDVSLPCALHLNNNYIENLLDLWKANGNLHFMLHSAESTEDKKRLRALVSKGKVPRYLTSETFFKHDTEKSVAILSEHLLDLWRSNGTVQFELYCFDRIADKEGLLAVINKGKVKQEGYKLRSTFKHDTEKSVAVLSNNGHLIRCYTCECDKFQKCQLKNDHPELHDF</sequence>